<evidence type="ECO:0000313" key="2">
    <source>
        <dbReference type="EMBL" id="CAB3790940.1"/>
    </source>
</evidence>
<organism evidence="2 3">
    <name type="scientific">Paraburkholderia ultramafica</name>
    <dbReference type="NCBI Taxonomy" id="1544867"/>
    <lineage>
        <taxon>Bacteria</taxon>
        <taxon>Pseudomonadati</taxon>
        <taxon>Pseudomonadota</taxon>
        <taxon>Betaproteobacteria</taxon>
        <taxon>Burkholderiales</taxon>
        <taxon>Burkholderiaceae</taxon>
        <taxon>Paraburkholderia</taxon>
    </lineage>
</organism>
<dbReference type="EMBL" id="CADIKK010000013">
    <property type="protein sequence ID" value="CAB3790940.1"/>
    <property type="molecule type" value="Genomic_DNA"/>
</dbReference>
<sequence>MRYLRTIFFSLILFAIYPVCSAFSADIPAYLVGAWQVKSVHVNTGVGRTFAYQWDDPRLVGRIFRFENNAISDDAYQFDDKCESVNVESLDISFSDLLRRSLGGYVGQENDPVNDYKLPMDGKGKYSAMTFRCKDGLWQGDLGNSLDHGIKGAWAVSMGNDLYLRWRDETILLLKRIDEHAKVNTSFDCSKATVSAEHTICGSYERGALDISIHDAYMRLIRQIRDGGGNASDISKGQRNWVAQRNACGVQSKCLGSVMRSRLEWLGDQLEE</sequence>
<keyword evidence="3" id="KW-1185">Reference proteome</keyword>
<keyword evidence="1" id="KW-0732">Signal</keyword>
<dbReference type="Proteomes" id="UP000494365">
    <property type="component" value="Unassembled WGS sequence"/>
</dbReference>
<protein>
    <recommendedName>
        <fullName evidence="4">Lysozyme inhibitor LprI N-terminal domain-containing protein</fullName>
    </recommendedName>
</protein>
<evidence type="ECO:0000313" key="3">
    <source>
        <dbReference type="Proteomes" id="UP000494365"/>
    </source>
</evidence>
<feature type="signal peptide" evidence="1">
    <location>
        <begin position="1"/>
        <end position="24"/>
    </location>
</feature>
<dbReference type="AlphaFoldDB" id="A0A6S7BH20"/>
<reference evidence="2 3" key="1">
    <citation type="submission" date="2020-04" db="EMBL/GenBank/DDBJ databases">
        <authorList>
            <person name="De Canck E."/>
        </authorList>
    </citation>
    <scope>NUCLEOTIDE SEQUENCE [LARGE SCALE GENOMIC DNA]</scope>
    <source>
        <strain evidence="2 3">LMG 28614</strain>
    </source>
</reference>
<accession>A0A6S7BH20</accession>
<proteinExistence type="predicted"/>
<evidence type="ECO:0008006" key="4">
    <source>
        <dbReference type="Google" id="ProtNLM"/>
    </source>
</evidence>
<evidence type="ECO:0000256" key="1">
    <source>
        <dbReference type="SAM" id="SignalP"/>
    </source>
</evidence>
<name>A0A6S7BH20_9BURK</name>
<gene>
    <name evidence="2" type="ORF">LMG28614_03200</name>
</gene>
<feature type="chain" id="PRO_5028812639" description="Lysozyme inhibitor LprI N-terminal domain-containing protein" evidence="1">
    <location>
        <begin position="25"/>
        <end position="272"/>
    </location>
</feature>